<dbReference type="SUPFAM" id="SSF55729">
    <property type="entry name" value="Acyl-CoA N-acyltransferases (Nat)"/>
    <property type="match status" value="1"/>
</dbReference>
<sequence length="187" mass="20970">MAAPHHPVELTGEHVFLREFRHDDVADCMPVFGDERVTRWLSFDSKTRAEQEELVAGIIRRAQTDPRDEYYLTVCRRDDKQLIGVVRLALTGVCAGRLGGAIRADHWGRGLAMDAAATIVHFGFGELGLHRISAAVGPDNLASRRLVCRLGMSYEGRIRHHVFTGGAWRDSLLYALLADEWPARRLP</sequence>
<accession>A0A4D4J5V9</accession>
<dbReference type="PROSITE" id="PS51186">
    <property type="entry name" value="GNAT"/>
    <property type="match status" value="1"/>
</dbReference>
<dbReference type="GO" id="GO:0016747">
    <property type="term" value="F:acyltransferase activity, transferring groups other than amino-acyl groups"/>
    <property type="evidence" value="ECO:0007669"/>
    <property type="project" value="InterPro"/>
</dbReference>
<dbReference type="OrthoDB" id="9132139at2"/>
<dbReference type="AlphaFoldDB" id="A0A4D4J5V9"/>
<dbReference type="EMBL" id="BJFL01000010">
    <property type="protein sequence ID" value="GDY30854.1"/>
    <property type="molecule type" value="Genomic_DNA"/>
</dbReference>
<name>A0A4D4J5V9_9PSEU</name>
<evidence type="ECO:0000313" key="3">
    <source>
        <dbReference type="Proteomes" id="UP000298860"/>
    </source>
</evidence>
<dbReference type="InterPro" id="IPR000182">
    <property type="entry name" value="GNAT_dom"/>
</dbReference>
<dbReference type="InterPro" id="IPR016181">
    <property type="entry name" value="Acyl_CoA_acyltransferase"/>
</dbReference>
<dbReference type="InterPro" id="IPR051531">
    <property type="entry name" value="N-acetyltransferase"/>
</dbReference>
<organism evidence="2 3">
    <name type="scientific">Gandjariella thermophila</name>
    <dbReference type="NCBI Taxonomy" id="1931992"/>
    <lineage>
        <taxon>Bacteria</taxon>
        <taxon>Bacillati</taxon>
        <taxon>Actinomycetota</taxon>
        <taxon>Actinomycetes</taxon>
        <taxon>Pseudonocardiales</taxon>
        <taxon>Pseudonocardiaceae</taxon>
        <taxon>Gandjariella</taxon>
    </lineage>
</organism>
<feature type="domain" description="N-acetyltransferase" evidence="1">
    <location>
        <begin position="15"/>
        <end position="179"/>
    </location>
</feature>
<keyword evidence="3" id="KW-1185">Reference proteome</keyword>
<dbReference type="Proteomes" id="UP000298860">
    <property type="component" value="Unassembled WGS sequence"/>
</dbReference>
<comment type="caution">
    <text evidence="2">The sequence shown here is derived from an EMBL/GenBank/DDBJ whole genome shotgun (WGS) entry which is preliminary data.</text>
</comment>
<evidence type="ECO:0000313" key="2">
    <source>
        <dbReference type="EMBL" id="GDY30854.1"/>
    </source>
</evidence>
<dbReference type="Gene3D" id="3.40.630.30">
    <property type="match status" value="1"/>
</dbReference>
<protein>
    <submittedName>
        <fullName evidence="2">N-acetyltransferase GCN5</fullName>
    </submittedName>
</protein>
<evidence type="ECO:0000259" key="1">
    <source>
        <dbReference type="PROSITE" id="PS51186"/>
    </source>
</evidence>
<reference evidence="3" key="1">
    <citation type="submission" date="2019-04" db="EMBL/GenBank/DDBJ databases">
        <title>Draft genome sequence of Pseudonocardiaceae bacterium SL3-2-4.</title>
        <authorList>
            <person name="Ningsih F."/>
            <person name="Yokota A."/>
            <person name="Sakai Y."/>
            <person name="Nanatani K."/>
            <person name="Yabe S."/>
            <person name="Oetari A."/>
            <person name="Sjamsuridzal W."/>
        </authorList>
    </citation>
    <scope>NUCLEOTIDE SEQUENCE [LARGE SCALE GENOMIC DNA]</scope>
    <source>
        <strain evidence="3">SL3-2-4</strain>
    </source>
</reference>
<keyword evidence="2" id="KW-0808">Transferase</keyword>
<dbReference type="PANTHER" id="PTHR43792">
    <property type="entry name" value="GNAT FAMILY, PUTATIVE (AFU_ORTHOLOGUE AFUA_3G00765)-RELATED-RELATED"/>
    <property type="match status" value="1"/>
</dbReference>
<dbReference type="Pfam" id="PF13302">
    <property type="entry name" value="Acetyltransf_3"/>
    <property type="match status" value="1"/>
</dbReference>
<proteinExistence type="predicted"/>
<gene>
    <name evidence="2" type="ORF">GTS_24870</name>
</gene>